<comment type="caution">
    <text evidence="1">The sequence shown here is derived from an EMBL/GenBank/DDBJ whole genome shotgun (WGS) entry which is preliminary data.</text>
</comment>
<name>A0A4V6A4T5_STECR</name>
<dbReference type="AlphaFoldDB" id="A0A4V6A4T5"/>
<reference evidence="1 2" key="2">
    <citation type="journal article" date="2019" name="G3 (Bethesda)">
        <title>Hybrid Assembly of the Genome of the Entomopathogenic Nematode Steinernema carpocapsae Identifies the X-Chromosome.</title>
        <authorList>
            <person name="Serra L."/>
            <person name="Macchietto M."/>
            <person name="Macias-Munoz A."/>
            <person name="McGill C.J."/>
            <person name="Rodriguez I.M."/>
            <person name="Rodriguez B."/>
            <person name="Murad R."/>
            <person name="Mortazavi A."/>
        </authorList>
    </citation>
    <scope>NUCLEOTIDE SEQUENCE [LARGE SCALE GENOMIC DNA]</scope>
    <source>
        <strain evidence="1 2">ALL</strain>
    </source>
</reference>
<protein>
    <submittedName>
        <fullName evidence="1">Uncharacterized protein</fullName>
    </submittedName>
</protein>
<keyword evidence="2" id="KW-1185">Reference proteome</keyword>
<sequence length="390" mass="44365">MDPPLNRQYDDIFKYVCCCTGDLCNVAQAREILLAAKRTHESKEAKGVSSKKACPDNEFEHHFAGKGCVKYWHDKQQLNLIENHNFVIKDYIEFGKFSNCSLVEIEFPSTLLAVQKCAEKLEYMKNLADRSITVIICTCAPGKCDRKDQDLGAIDTKSPCNHIHEKPVLESELVEYTSFNNNYTSYCSVAGIYSKKEDTLRKTFQGNPEAMIVNWTSGNQAKDLDLLKPGCRLRTTEDDDKQFECTCQSKSSEACNDVHLMNKVVNLFYNQIRKQEDLDDESKVCNIDGVREVCFKPGCFIVEEPQEDGSSSFKSGCIYRASENEEEDRYARDLCQLTGVKNDCHVIVSTYNEKHVLCCCEGVGCNSEEFSQKRKIHMKTLSNLMKYNVS</sequence>
<reference evidence="1 2" key="1">
    <citation type="journal article" date="2015" name="Genome Biol.">
        <title>Comparative genomics of Steinernema reveals deeply conserved gene regulatory networks.</title>
        <authorList>
            <person name="Dillman A.R."/>
            <person name="Macchietto M."/>
            <person name="Porter C.F."/>
            <person name="Rogers A."/>
            <person name="Williams B."/>
            <person name="Antoshechkin I."/>
            <person name="Lee M.M."/>
            <person name="Goodwin Z."/>
            <person name="Lu X."/>
            <person name="Lewis E.E."/>
            <person name="Goodrich-Blair H."/>
            <person name="Stock S.P."/>
            <person name="Adams B.J."/>
            <person name="Sternberg P.W."/>
            <person name="Mortazavi A."/>
        </authorList>
    </citation>
    <scope>NUCLEOTIDE SEQUENCE [LARGE SCALE GENOMIC DNA]</scope>
    <source>
        <strain evidence="1 2">ALL</strain>
    </source>
</reference>
<dbReference type="Proteomes" id="UP000298663">
    <property type="component" value="Unassembled WGS sequence"/>
</dbReference>
<dbReference type="EMBL" id="AZBU02000003">
    <property type="protein sequence ID" value="TKR88215.1"/>
    <property type="molecule type" value="Genomic_DNA"/>
</dbReference>
<proteinExistence type="predicted"/>
<evidence type="ECO:0000313" key="2">
    <source>
        <dbReference type="Proteomes" id="UP000298663"/>
    </source>
</evidence>
<evidence type="ECO:0000313" key="1">
    <source>
        <dbReference type="EMBL" id="TKR88215.1"/>
    </source>
</evidence>
<organism evidence="1 2">
    <name type="scientific">Steinernema carpocapsae</name>
    <name type="common">Entomopathogenic nematode</name>
    <dbReference type="NCBI Taxonomy" id="34508"/>
    <lineage>
        <taxon>Eukaryota</taxon>
        <taxon>Metazoa</taxon>
        <taxon>Ecdysozoa</taxon>
        <taxon>Nematoda</taxon>
        <taxon>Chromadorea</taxon>
        <taxon>Rhabditida</taxon>
        <taxon>Tylenchina</taxon>
        <taxon>Panagrolaimomorpha</taxon>
        <taxon>Strongyloidoidea</taxon>
        <taxon>Steinernematidae</taxon>
        <taxon>Steinernema</taxon>
    </lineage>
</organism>
<accession>A0A4V6A4T5</accession>
<gene>
    <name evidence="1" type="ORF">L596_012495</name>
</gene>